<proteinExistence type="predicted"/>
<name>A0ABS8NDR3_9BACT</name>
<evidence type="ECO:0000313" key="1">
    <source>
        <dbReference type="EMBL" id="MCC9641062.1"/>
    </source>
</evidence>
<keyword evidence="2" id="KW-1185">Reference proteome</keyword>
<comment type="caution">
    <text evidence="1">The sequence shown here is derived from an EMBL/GenBank/DDBJ whole genome shotgun (WGS) entry which is preliminary data.</text>
</comment>
<organism evidence="1 2">
    <name type="scientific">Rhodopirellula halodulae</name>
    <dbReference type="NCBI Taxonomy" id="2894198"/>
    <lineage>
        <taxon>Bacteria</taxon>
        <taxon>Pseudomonadati</taxon>
        <taxon>Planctomycetota</taxon>
        <taxon>Planctomycetia</taxon>
        <taxon>Pirellulales</taxon>
        <taxon>Pirellulaceae</taxon>
        <taxon>Rhodopirellula</taxon>
    </lineage>
</organism>
<evidence type="ECO:0000313" key="2">
    <source>
        <dbReference type="Proteomes" id="UP001430306"/>
    </source>
</evidence>
<dbReference type="EMBL" id="JAJKFW010000004">
    <property type="protein sequence ID" value="MCC9641062.1"/>
    <property type="molecule type" value="Genomic_DNA"/>
</dbReference>
<protein>
    <submittedName>
        <fullName evidence="1">Uncharacterized protein</fullName>
    </submittedName>
</protein>
<accession>A0ABS8NDR3</accession>
<dbReference type="Proteomes" id="UP001430306">
    <property type="component" value="Unassembled WGS sequence"/>
</dbReference>
<reference evidence="1" key="1">
    <citation type="submission" date="2021-11" db="EMBL/GenBank/DDBJ databases">
        <title>Genome sequence.</title>
        <authorList>
            <person name="Sun Q."/>
        </authorList>
    </citation>
    <scope>NUCLEOTIDE SEQUENCE</scope>
    <source>
        <strain evidence="1">JC740</strain>
    </source>
</reference>
<dbReference type="RefSeq" id="WP_230270949.1">
    <property type="nucleotide sequence ID" value="NZ_JAJKFW010000004.1"/>
</dbReference>
<sequence>MPERTGIKGARETEATQATPVSLQALNNAIVKALQTHRRCLSREGLLAAALVPMRKVDEACHWLFSICLRLASVPLSS</sequence>
<gene>
    <name evidence="1" type="ORF">LOC71_02170</name>
</gene>